<evidence type="ECO:0000259" key="13">
    <source>
        <dbReference type="Pfam" id="PF00999"/>
    </source>
</evidence>
<evidence type="ECO:0000313" key="14">
    <source>
        <dbReference type="EMBL" id="MBW4330682.1"/>
    </source>
</evidence>
<evidence type="ECO:0000256" key="2">
    <source>
        <dbReference type="ARBA" id="ARBA00007367"/>
    </source>
</evidence>
<evidence type="ECO:0000256" key="12">
    <source>
        <dbReference type="SAM" id="Phobius"/>
    </source>
</evidence>
<dbReference type="EMBL" id="JAHWZX010000005">
    <property type="protein sequence ID" value="MBW4330682.1"/>
    <property type="molecule type" value="Genomic_DNA"/>
</dbReference>
<dbReference type="InterPro" id="IPR018422">
    <property type="entry name" value="Cation/H_exchanger_CPA1"/>
</dbReference>
<feature type="transmembrane region" description="Helical" evidence="12">
    <location>
        <begin position="110"/>
        <end position="134"/>
    </location>
</feature>
<feature type="domain" description="Cation/H+ exchanger transmembrane" evidence="13">
    <location>
        <begin position="15"/>
        <end position="386"/>
    </location>
</feature>
<evidence type="ECO:0000256" key="11">
    <source>
        <dbReference type="ARBA" id="ARBA00023201"/>
    </source>
</evidence>
<feature type="transmembrane region" description="Helical" evidence="12">
    <location>
        <begin position="212"/>
        <end position="229"/>
    </location>
</feature>
<dbReference type="PANTHER" id="PTHR10110:SF195">
    <property type="entry name" value="NA(+)_H(+) ANTIPORTER NHAS2"/>
    <property type="match status" value="1"/>
</dbReference>
<evidence type="ECO:0000256" key="8">
    <source>
        <dbReference type="ARBA" id="ARBA00023053"/>
    </source>
</evidence>
<evidence type="ECO:0000256" key="5">
    <source>
        <dbReference type="ARBA" id="ARBA00022475"/>
    </source>
</evidence>
<feature type="transmembrane region" description="Helical" evidence="12">
    <location>
        <begin position="6"/>
        <end position="23"/>
    </location>
</feature>
<dbReference type="PANTHER" id="PTHR10110">
    <property type="entry name" value="SODIUM/HYDROGEN EXCHANGER"/>
    <property type="match status" value="1"/>
</dbReference>
<protein>
    <submittedName>
        <fullName evidence="14">Cation:proton antiporter</fullName>
    </submittedName>
</protein>
<dbReference type="Pfam" id="PF00999">
    <property type="entry name" value="Na_H_Exchanger"/>
    <property type="match status" value="1"/>
</dbReference>
<keyword evidence="9" id="KW-0406">Ion transport</keyword>
<keyword evidence="7 12" id="KW-1133">Transmembrane helix</keyword>
<evidence type="ECO:0000256" key="7">
    <source>
        <dbReference type="ARBA" id="ARBA00022989"/>
    </source>
</evidence>
<keyword evidence="8" id="KW-0915">Sodium</keyword>
<accession>A0ABS6XKE7</accession>
<feature type="transmembrane region" description="Helical" evidence="12">
    <location>
        <begin position="187"/>
        <end position="205"/>
    </location>
</feature>
<dbReference type="InterPro" id="IPR006153">
    <property type="entry name" value="Cation/H_exchanger_TM"/>
</dbReference>
<proteinExistence type="inferred from homology"/>
<evidence type="ECO:0000256" key="6">
    <source>
        <dbReference type="ARBA" id="ARBA00022692"/>
    </source>
</evidence>
<keyword evidence="10 12" id="KW-0472">Membrane</keyword>
<evidence type="ECO:0000256" key="4">
    <source>
        <dbReference type="ARBA" id="ARBA00022449"/>
    </source>
</evidence>
<feature type="transmembrane region" description="Helical" evidence="12">
    <location>
        <begin position="82"/>
        <end position="104"/>
    </location>
</feature>
<dbReference type="RefSeq" id="WP_219237797.1">
    <property type="nucleotide sequence ID" value="NZ_JAHWZX010000005.1"/>
</dbReference>
<feature type="transmembrane region" description="Helical" evidence="12">
    <location>
        <begin position="56"/>
        <end position="75"/>
    </location>
</feature>
<organism evidence="14 15">
    <name type="scientific">Stakelama flava</name>
    <dbReference type="NCBI Taxonomy" id="2860338"/>
    <lineage>
        <taxon>Bacteria</taxon>
        <taxon>Pseudomonadati</taxon>
        <taxon>Pseudomonadota</taxon>
        <taxon>Alphaproteobacteria</taxon>
        <taxon>Sphingomonadales</taxon>
        <taxon>Sphingomonadaceae</taxon>
        <taxon>Stakelama</taxon>
    </lineage>
</organism>
<feature type="transmembrane region" description="Helical" evidence="12">
    <location>
        <begin position="235"/>
        <end position="256"/>
    </location>
</feature>
<keyword evidence="3" id="KW-0813">Transport</keyword>
<evidence type="ECO:0000313" key="15">
    <source>
        <dbReference type="Proteomes" id="UP001197214"/>
    </source>
</evidence>
<evidence type="ECO:0000256" key="3">
    <source>
        <dbReference type="ARBA" id="ARBA00022448"/>
    </source>
</evidence>
<reference evidence="14 15" key="1">
    <citation type="submission" date="2021-07" db="EMBL/GenBank/DDBJ databases">
        <title>Stakelama flava sp. nov., a novel endophytic bacterium isolated from branch of Kandelia candel.</title>
        <authorList>
            <person name="Tuo L."/>
        </authorList>
    </citation>
    <scope>NUCLEOTIDE SEQUENCE [LARGE SCALE GENOMIC DNA]</scope>
    <source>
        <strain evidence="14 15">CBK3Z-3</strain>
    </source>
</reference>
<evidence type="ECO:0000256" key="1">
    <source>
        <dbReference type="ARBA" id="ARBA00004651"/>
    </source>
</evidence>
<comment type="subcellular location">
    <subcellularLocation>
        <location evidence="1">Cell membrane</location>
        <topology evidence="1">Multi-pass membrane protein</topology>
    </subcellularLocation>
</comment>
<keyword evidence="11" id="KW-0739">Sodium transport</keyword>
<feature type="transmembrane region" description="Helical" evidence="12">
    <location>
        <begin position="292"/>
        <end position="315"/>
    </location>
</feature>
<comment type="caution">
    <text evidence="14">The sequence shown here is derived from an EMBL/GenBank/DDBJ whole genome shotgun (WGS) entry which is preliminary data.</text>
</comment>
<keyword evidence="15" id="KW-1185">Reference proteome</keyword>
<keyword evidence="6 12" id="KW-0812">Transmembrane</keyword>
<comment type="similarity">
    <text evidence="2">Belongs to the monovalent cation:proton antiporter 1 (CPA1) transporter (TC 2.A.36) family.</text>
</comment>
<evidence type="ECO:0000256" key="9">
    <source>
        <dbReference type="ARBA" id="ARBA00023065"/>
    </source>
</evidence>
<sequence>MQEFDFTTLGALLFVASLVAIATHRLKLPYSAGLVVAGVGIALLPVTVSLTLTPDLIFFVLLPPLVFEAAIQIPWRPFRHELPLLIALVTFGVLLAAGVVAIGMHMLIGWSWLGAAFFGVLIAATDPVAVIAAFKALHVERRLHLLVESESLLNDGVAAVGFAILVMFATSGAVGPGEVALHLIENISGAIAAGAAVAVPLVAIAGRTTDRLVEVTITMLIAYGSFLLAEHFHCSGVLATLTAGLIVGNYGFLGSISDTGRPAVLNHWEYVAFLANSVIFLLIGVRETQMPILAVIEAAGAATALSLLGRAAAVYPVMVAFARTRLAVPWKYKHVLFWGGLRGALALALALALPASIPERGTIITVAFAVVAFSIFVQGLTMPWLIDRLGLKVKPEAAHLGDLKAYNRDDGGAPEA</sequence>
<feature type="transmembrane region" description="Helical" evidence="12">
    <location>
        <begin position="155"/>
        <end position="175"/>
    </location>
</feature>
<name>A0ABS6XKE7_9SPHN</name>
<gene>
    <name evidence="14" type="ORF">KY084_07295</name>
</gene>
<feature type="transmembrane region" description="Helical" evidence="12">
    <location>
        <begin position="363"/>
        <end position="386"/>
    </location>
</feature>
<keyword evidence="4" id="KW-0050">Antiport</keyword>
<evidence type="ECO:0000256" key="10">
    <source>
        <dbReference type="ARBA" id="ARBA00023136"/>
    </source>
</evidence>
<feature type="transmembrane region" description="Helical" evidence="12">
    <location>
        <begin position="30"/>
        <end position="50"/>
    </location>
</feature>
<dbReference type="Proteomes" id="UP001197214">
    <property type="component" value="Unassembled WGS sequence"/>
</dbReference>
<feature type="transmembrane region" description="Helical" evidence="12">
    <location>
        <begin position="268"/>
        <end position="286"/>
    </location>
</feature>
<keyword evidence="5" id="KW-1003">Cell membrane</keyword>
<feature type="transmembrane region" description="Helical" evidence="12">
    <location>
        <begin position="335"/>
        <end position="357"/>
    </location>
</feature>